<dbReference type="InParanoid" id="A0A165FT02"/>
<evidence type="ECO:0000313" key="1">
    <source>
        <dbReference type="EMBL" id="KZT09373.1"/>
    </source>
</evidence>
<dbReference type="GeneID" id="63825378"/>
<evidence type="ECO:0000313" key="2">
    <source>
        <dbReference type="Proteomes" id="UP000076871"/>
    </source>
</evidence>
<dbReference type="AlphaFoldDB" id="A0A165FT02"/>
<keyword evidence="2" id="KW-1185">Reference proteome</keyword>
<reference evidence="1 2" key="1">
    <citation type="journal article" date="2016" name="Mol. Biol. Evol.">
        <title>Comparative Genomics of Early-Diverging Mushroom-Forming Fungi Provides Insights into the Origins of Lignocellulose Decay Capabilities.</title>
        <authorList>
            <person name="Nagy L.G."/>
            <person name="Riley R."/>
            <person name="Tritt A."/>
            <person name="Adam C."/>
            <person name="Daum C."/>
            <person name="Floudas D."/>
            <person name="Sun H."/>
            <person name="Yadav J.S."/>
            <person name="Pangilinan J."/>
            <person name="Larsson K.H."/>
            <person name="Matsuura K."/>
            <person name="Barry K."/>
            <person name="Labutti K."/>
            <person name="Kuo R."/>
            <person name="Ohm R.A."/>
            <person name="Bhattacharya S.S."/>
            <person name="Shirouzu T."/>
            <person name="Yoshinaga Y."/>
            <person name="Martin F.M."/>
            <person name="Grigoriev I.V."/>
            <person name="Hibbett D.S."/>
        </authorList>
    </citation>
    <scope>NUCLEOTIDE SEQUENCE [LARGE SCALE GENOMIC DNA]</scope>
    <source>
        <strain evidence="1 2">93-53</strain>
    </source>
</reference>
<name>A0A165FT02_9APHY</name>
<protein>
    <submittedName>
        <fullName evidence="1">Uncharacterized protein</fullName>
    </submittedName>
</protein>
<accession>A0A165FT02</accession>
<dbReference type="RefSeq" id="XP_040767113.1">
    <property type="nucleotide sequence ID" value="XM_040908349.1"/>
</dbReference>
<dbReference type="Proteomes" id="UP000076871">
    <property type="component" value="Unassembled WGS sequence"/>
</dbReference>
<organism evidence="1 2">
    <name type="scientific">Laetiporus sulphureus 93-53</name>
    <dbReference type="NCBI Taxonomy" id="1314785"/>
    <lineage>
        <taxon>Eukaryota</taxon>
        <taxon>Fungi</taxon>
        <taxon>Dikarya</taxon>
        <taxon>Basidiomycota</taxon>
        <taxon>Agaricomycotina</taxon>
        <taxon>Agaricomycetes</taxon>
        <taxon>Polyporales</taxon>
        <taxon>Laetiporus</taxon>
    </lineage>
</organism>
<sequence length="58" mass="6364">MRRFDGTWNACSTSILCRKSTGGHDVSPDFLMAEVQGMQTTLKEPSRFAALRTLSLGS</sequence>
<proteinExistence type="predicted"/>
<gene>
    <name evidence="1" type="ORF">LAESUDRAFT_723127</name>
</gene>
<dbReference type="EMBL" id="KV427612">
    <property type="protein sequence ID" value="KZT09373.1"/>
    <property type="molecule type" value="Genomic_DNA"/>
</dbReference>